<gene>
    <name evidence="2" type="ORF">H0A36_14115</name>
</gene>
<reference evidence="2 3" key="1">
    <citation type="submission" date="2020-07" db="EMBL/GenBank/DDBJ databases">
        <title>Endozoicomonas sp. nov., isolated from sediment.</title>
        <authorList>
            <person name="Gu T."/>
        </authorList>
    </citation>
    <scope>NUCLEOTIDE SEQUENCE [LARGE SCALE GENOMIC DNA]</scope>
    <source>
        <strain evidence="2 3">SM1973</strain>
    </source>
</reference>
<proteinExistence type="predicted"/>
<dbReference type="PANTHER" id="PTHR38834:SF3">
    <property type="entry name" value="SOLUTE-BINDING PROTEIN FAMILY 3_N-TERMINAL DOMAIN-CONTAINING PROTEIN"/>
    <property type="match status" value="1"/>
</dbReference>
<dbReference type="Gene3D" id="3.40.190.10">
    <property type="entry name" value="Periplasmic binding protein-like II"/>
    <property type="match status" value="2"/>
</dbReference>
<feature type="signal peptide" evidence="1">
    <location>
        <begin position="1"/>
        <end position="20"/>
    </location>
</feature>
<dbReference type="Proteomes" id="UP000569732">
    <property type="component" value="Unassembled WGS sequence"/>
</dbReference>
<keyword evidence="1" id="KW-0732">Signal</keyword>
<evidence type="ECO:0000256" key="1">
    <source>
        <dbReference type="SAM" id="SignalP"/>
    </source>
</evidence>
<sequence length="252" mass="29497">MKSIMSCFFCFLIWMQVSIANEHIKIITEYFPPYSIYIDGQLEGISTEIVKTVLNDLKLNGLRISVYPWVRAYNIALTEKNTLIFPLGRNKRREKLFKWVGVISPAQFYLFSLHNRDDILISSLNEAKQYTLGTVMNDVREQYLIDKGFKIGSEISTSLNHDQNLFKLLKGRIDLWPMNELAAYYLVKKRKLLPKYTIKKVFHLADLSTEGYYMAFNKDTDNNTVSKFKESLNKIKREGIYKNIINSYLIDE</sequence>
<dbReference type="SUPFAM" id="SSF53850">
    <property type="entry name" value="Periplasmic binding protein-like II"/>
    <property type="match status" value="1"/>
</dbReference>
<keyword evidence="3" id="KW-1185">Reference proteome</keyword>
<name>A0A853I6A1_9GAMM</name>
<comment type="caution">
    <text evidence="2">The sequence shown here is derived from an EMBL/GenBank/DDBJ whole genome shotgun (WGS) entry which is preliminary data.</text>
</comment>
<dbReference type="AlphaFoldDB" id="A0A853I6A1"/>
<accession>A0A853I6A1</accession>
<dbReference type="PANTHER" id="PTHR38834">
    <property type="entry name" value="PERIPLASMIC SUBSTRATE BINDING PROTEIN FAMILY 3"/>
    <property type="match status" value="1"/>
</dbReference>
<organism evidence="2 3">
    <name type="scientific">Spartinivicinus marinus</name>
    <dbReference type="NCBI Taxonomy" id="2994442"/>
    <lineage>
        <taxon>Bacteria</taxon>
        <taxon>Pseudomonadati</taxon>
        <taxon>Pseudomonadota</taxon>
        <taxon>Gammaproteobacteria</taxon>
        <taxon>Oceanospirillales</taxon>
        <taxon>Zooshikellaceae</taxon>
        <taxon>Spartinivicinus</taxon>
    </lineage>
</organism>
<protein>
    <submittedName>
        <fullName evidence="2">Transporter substrate-binding domain-containing protein</fullName>
    </submittedName>
</protein>
<feature type="chain" id="PRO_5032472266" evidence="1">
    <location>
        <begin position="21"/>
        <end position="252"/>
    </location>
</feature>
<dbReference type="EMBL" id="JACCKB010000021">
    <property type="protein sequence ID" value="NYZ67152.1"/>
    <property type="molecule type" value="Genomic_DNA"/>
</dbReference>
<evidence type="ECO:0000313" key="3">
    <source>
        <dbReference type="Proteomes" id="UP000569732"/>
    </source>
</evidence>
<evidence type="ECO:0000313" key="2">
    <source>
        <dbReference type="EMBL" id="NYZ67152.1"/>
    </source>
</evidence>